<dbReference type="EMBL" id="LADJ01001644">
    <property type="protein sequence ID" value="KPJ20848.1"/>
    <property type="molecule type" value="Genomic_DNA"/>
</dbReference>
<feature type="domain" description="PDZ" evidence="1">
    <location>
        <begin position="1"/>
        <end position="35"/>
    </location>
</feature>
<sequence length="35" mass="3671">MAVFVCGLNPAGSAAKSSPPIKVGDEILEVIHTRY</sequence>
<reference evidence="2 3" key="1">
    <citation type="journal article" date="2015" name="Nat. Commun.">
        <title>Outbred genome sequencing and CRISPR/Cas9 gene editing in butterflies.</title>
        <authorList>
            <person name="Li X."/>
            <person name="Fan D."/>
            <person name="Zhang W."/>
            <person name="Liu G."/>
            <person name="Zhang L."/>
            <person name="Zhao L."/>
            <person name="Fang X."/>
            <person name="Chen L."/>
            <person name="Dong Y."/>
            <person name="Chen Y."/>
            <person name="Ding Y."/>
            <person name="Zhao R."/>
            <person name="Feng M."/>
            <person name="Zhu Y."/>
            <person name="Feng Y."/>
            <person name="Jiang X."/>
            <person name="Zhu D."/>
            <person name="Xiang H."/>
            <person name="Feng X."/>
            <person name="Li S."/>
            <person name="Wang J."/>
            <person name="Zhang G."/>
            <person name="Kronforst M.R."/>
            <person name="Wang W."/>
        </authorList>
    </citation>
    <scope>NUCLEOTIDE SEQUENCE [LARGE SCALE GENOMIC DNA]</scope>
    <source>
        <strain evidence="2">Ya'a_city_454_Pm</strain>
        <tissue evidence="2">Whole body</tissue>
    </source>
</reference>
<organism evidence="2 3">
    <name type="scientific">Papilio machaon</name>
    <name type="common">Old World swallowtail butterfly</name>
    <dbReference type="NCBI Taxonomy" id="76193"/>
    <lineage>
        <taxon>Eukaryota</taxon>
        <taxon>Metazoa</taxon>
        <taxon>Ecdysozoa</taxon>
        <taxon>Arthropoda</taxon>
        <taxon>Hexapoda</taxon>
        <taxon>Insecta</taxon>
        <taxon>Pterygota</taxon>
        <taxon>Neoptera</taxon>
        <taxon>Endopterygota</taxon>
        <taxon>Lepidoptera</taxon>
        <taxon>Glossata</taxon>
        <taxon>Ditrysia</taxon>
        <taxon>Papilionoidea</taxon>
        <taxon>Papilionidae</taxon>
        <taxon>Papilioninae</taxon>
        <taxon>Papilio</taxon>
    </lineage>
</organism>
<dbReference type="STRING" id="76193.A0A0N1IDP3"/>
<dbReference type="AlphaFoldDB" id="A0A0N1IDP3"/>
<dbReference type="InParanoid" id="A0A0N1IDP3"/>
<evidence type="ECO:0000313" key="3">
    <source>
        <dbReference type="Proteomes" id="UP000053240"/>
    </source>
</evidence>
<dbReference type="PROSITE" id="PS50106">
    <property type="entry name" value="PDZ"/>
    <property type="match status" value="1"/>
</dbReference>
<keyword evidence="3" id="KW-1185">Reference proteome</keyword>
<protein>
    <recommendedName>
        <fullName evidence="1">PDZ domain-containing protein</fullName>
    </recommendedName>
</protein>
<gene>
    <name evidence="2" type="ORF">RR48_00642</name>
</gene>
<evidence type="ECO:0000313" key="2">
    <source>
        <dbReference type="EMBL" id="KPJ20848.1"/>
    </source>
</evidence>
<accession>A0A0N1IDP3</accession>
<name>A0A0N1IDP3_PAPMA</name>
<evidence type="ECO:0000259" key="1">
    <source>
        <dbReference type="PROSITE" id="PS50106"/>
    </source>
</evidence>
<dbReference type="Proteomes" id="UP000053240">
    <property type="component" value="Unassembled WGS sequence"/>
</dbReference>
<proteinExistence type="predicted"/>
<dbReference type="InterPro" id="IPR001478">
    <property type="entry name" value="PDZ"/>
</dbReference>
<comment type="caution">
    <text evidence="2">The sequence shown here is derived from an EMBL/GenBank/DDBJ whole genome shotgun (WGS) entry which is preliminary data.</text>
</comment>